<sequence length="80" mass="8937">MTHRIPLTTETSHLSGSTWSLVKQSSKNPSRTFGNSLLTPENSESLQVSIHDSPQWYITISKSPSPHYSQTDLECSQFSV</sequence>
<evidence type="ECO:0000256" key="1">
    <source>
        <dbReference type="SAM" id="MobiDB-lite"/>
    </source>
</evidence>
<feature type="region of interest" description="Disordered" evidence="1">
    <location>
        <begin position="18"/>
        <end position="45"/>
    </location>
</feature>
<evidence type="ECO:0000313" key="3">
    <source>
        <dbReference type="Proteomes" id="UP001420932"/>
    </source>
</evidence>
<dbReference type="EMBL" id="JBBNAF010000007">
    <property type="protein sequence ID" value="KAK9127030.1"/>
    <property type="molecule type" value="Genomic_DNA"/>
</dbReference>
<gene>
    <name evidence="2" type="ORF">Syun_015827</name>
</gene>
<keyword evidence="3" id="KW-1185">Reference proteome</keyword>
<dbReference type="AlphaFoldDB" id="A0AAP0P382"/>
<comment type="caution">
    <text evidence="2">The sequence shown here is derived from an EMBL/GenBank/DDBJ whole genome shotgun (WGS) entry which is preliminary data.</text>
</comment>
<reference evidence="2 3" key="1">
    <citation type="submission" date="2024-01" db="EMBL/GenBank/DDBJ databases">
        <title>Genome assemblies of Stephania.</title>
        <authorList>
            <person name="Yang L."/>
        </authorList>
    </citation>
    <scope>NUCLEOTIDE SEQUENCE [LARGE SCALE GENOMIC DNA]</scope>
    <source>
        <strain evidence="2">YNDBR</strain>
        <tissue evidence="2">Leaf</tissue>
    </source>
</reference>
<evidence type="ECO:0000313" key="2">
    <source>
        <dbReference type="EMBL" id="KAK9127030.1"/>
    </source>
</evidence>
<dbReference type="Proteomes" id="UP001420932">
    <property type="component" value="Unassembled WGS sequence"/>
</dbReference>
<proteinExistence type="predicted"/>
<protein>
    <submittedName>
        <fullName evidence="2">Uncharacterized protein</fullName>
    </submittedName>
</protein>
<name>A0AAP0P382_9MAGN</name>
<organism evidence="2 3">
    <name type="scientific">Stephania yunnanensis</name>
    <dbReference type="NCBI Taxonomy" id="152371"/>
    <lineage>
        <taxon>Eukaryota</taxon>
        <taxon>Viridiplantae</taxon>
        <taxon>Streptophyta</taxon>
        <taxon>Embryophyta</taxon>
        <taxon>Tracheophyta</taxon>
        <taxon>Spermatophyta</taxon>
        <taxon>Magnoliopsida</taxon>
        <taxon>Ranunculales</taxon>
        <taxon>Menispermaceae</taxon>
        <taxon>Menispermoideae</taxon>
        <taxon>Cissampelideae</taxon>
        <taxon>Stephania</taxon>
    </lineage>
</organism>
<accession>A0AAP0P382</accession>